<comment type="subcellular location">
    <subcellularLocation>
        <location evidence="1">Membrane</location>
        <topology evidence="1">Single-pass membrane protein</topology>
    </subcellularLocation>
</comment>
<evidence type="ECO:0000256" key="4">
    <source>
        <dbReference type="ARBA" id="ARBA00023136"/>
    </source>
</evidence>
<dbReference type="AlphaFoldDB" id="A0A9X2AR65"/>
<gene>
    <name evidence="6" type="ORF">MST27_06990</name>
</gene>
<dbReference type="RefSeq" id="WP_243605284.1">
    <property type="nucleotide sequence ID" value="NZ_JALGRD010000003.1"/>
</dbReference>
<dbReference type="PANTHER" id="PTHR36985">
    <property type="entry name" value="TRANSLOCATION AND ASSEMBLY MODULE SUBUNIT TAMB"/>
    <property type="match status" value="1"/>
</dbReference>
<keyword evidence="2" id="KW-0812">Transmembrane</keyword>
<evidence type="ECO:0000256" key="3">
    <source>
        <dbReference type="ARBA" id="ARBA00022989"/>
    </source>
</evidence>
<keyword evidence="7" id="KW-1185">Reference proteome</keyword>
<name>A0A9X2AR65_9GAMM</name>
<evidence type="ECO:0000313" key="6">
    <source>
        <dbReference type="EMBL" id="MCJ0973113.1"/>
    </source>
</evidence>
<organism evidence="6 7">
    <name type="scientific">Stutzerimonas marianensis</name>
    <dbReference type="NCBI Taxonomy" id="2929513"/>
    <lineage>
        <taxon>Bacteria</taxon>
        <taxon>Pseudomonadati</taxon>
        <taxon>Pseudomonadota</taxon>
        <taxon>Gammaproteobacteria</taxon>
        <taxon>Pseudomonadales</taxon>
        <taxon>Pseudomonadaceae</taxon>
        <taxon>Stutzerimonas</taxon>
    </lineage>
</organism>
<keyword evidence="3" id="KW-1133">Transmembrane helix</keyword>
<dbReference type="GO" id="GO:0097347">
    <property type="term" value="C:TAM protein secretion complex"/>
    <property type="evidence" value="ECO:0007669"/>
    <property type="project" value="TreeGrafter"/>
</dbReference>
<dbReference type="Proteomes" id="UP001139682">
    <property type="component" value="Unassembled WGS sequence"/>
</dbReference>
<dbReference type="PANTHER" id="PTHR36985:SF1">
    <property type="entry name" value="TRANSLOCATION AND ASSEMBLY MODULE SUBUNIT TAMB"/>
    <property type="match status" value="1"/>
</dbReference>
<dbReference type="GO" id="GO:0005886">
    <property type="term" value="C:plasma membrane"/>
    <property type="evidence" value="ECO:0007669"/>
    <property type="project" value="InterPro"/>
</dbReference>
<dbReference type="GO" id="GO:0009306">
    <property type="term" value="P:protein secretion"/>
    <property type="evidence" value="ECO:0007669"/>
    <property type="project" value="InterPro"/>
</dbReference>
<comment type="caution">
    <text evidence="6">The sequence shown here is derived from an EMBL/GenBank/DDBJ whole genome shotgun (WGS) entry which is preliminary data.</text>
</comment>
<reference evidence="6" key="1">
    <citation type="submission" date="2022-03" db="EMBL/GenBank/DDBJ databases">
        <title>Pseudomonas marianensis sp. nov., a marine bacterium isolated from deep-sea sediments of the Mariana Trench.</title>
        <authorList>
            <person name="Wei Y."/>
        </authorList>
    </citation>
    <scope>NUCLEOTIDE SEQUENCE</scope>
    <source>
        <strain evidence="6">PS1</strain>
    </source>
</reference>
<evidence type="ECO:0000256" key="2">
    <source>
        <dbReference type="ARBA" id="ARBA00022692"/>
    </source>
</evidence>
<dbReference type="Pfam" id="PF04357">
    <property type="entry name" value="TamB"/>
    <property type="match status" value="1"/>
</dbReference>
<dbReference type="InterPro" id="IPR007452">
    <property type="entry name" value="TamB_C"/>
</dbReference>
<feature type="domain" description="Translocation and assembly module TamB C-terminal" evidence="5">
    <location>
        <begin position="901"/>
        <end position="1228"/>
    </location>
</feature>
<keyword evidence="4" id="KW-0472">Membrane</keyword>
<accession>A0A9X2AR65</accession>
<evidence type="ECO:0000259" key="5">
    <source>
        <dbReference type="Pfam" id="PF04357"/>
    </source>
</evidence>
<protein>
    <submittedName>
        <fullName evidence="6">Translocation/assembly module TamB</fullName>
    </submittedName>
</protein>
<proteinExistence type="predicted"/>
<evidence type="ECO:0000256" key="1">
    <source>
        <dbReference type="ARBA" id="ARBA00004167"/>
    </source>
</evidence>
<sequence>MRRGARILGWVLLAVVALILLVVLALGGVLGTAAGSRWALGKIPGLELEAFDGRLAGRWQAERLLWEQDGRRVEIVEPRMDWSPSCLLRRTLCIDELVTGDIDVRMPPSPEEPNDEPLQLPDLKLPLELRIGRVEVGRVQFNGTEQLQGLTLRADWRRDGLDIGALQVHRADLDADLSGRLEPEGDWPLDLGGTVALRSPGEQPWALMLRATGELREHLMLDIQSQGYLQVRVSGRIRPLEEDLPANLLLVIEDFKASPELPEALRLQRLELTAEGDLQQGYRLAGEGAVQGEGGAVGLRLRGTVDAEQARVDQLLLDAGNERTVTLQGDLGWTDGLQADAELAWRDFPWRRLYPDAEEPPVALRRLDAQLQYDDGNYLGNFDAGLAGPSGDFSLRSPISGNLEVLHLPQLELVAGQGRAEGNLSIGFVDGIDWDTRLNLSGLDPAYWVAELPGQLGGTLVSQGRLGDALQAQAQLDIDGTLRRQPVTLKLDANGQGDNWAVPELDLRLGDNRVQGRGALGEALQADLELNLPRLAQLWPDLAGRAVGTLSLSGTLDAPRGELQLDGNDLALQDNRLARLEVSAGLDQGQRGRLGLVATGIQAGETEVGTLNLTADGTLEAHTAALDLTGPLVDLALALDGGLRGDDWRGRLVQAEVEAEDQRWMLRQPATLERLANGRITFGAHCWASGQASLCAEEQRLAPDPRLRYQLRDFPLDSLARYLPDNLLWQGEVNADLAIDLPAAGPTGSVRVDAGPGTLRIREGERWLDFPYSTLELTSDLAPAQIDSRLRFEGGQLGSLDMSLQIDPAGEEKPIAGEFRLRELDLSVARPFIPQVDRFDGQLNGTGSLSGTLSKPQVTGELNLSDGEIAGSELPVSFEQLQVRALIDGEQLRLDGNWRSGEQGRGEIGGDVAWGDELDLDIRVSGSRLPVVVEPYAELEVEPDLRLQLAEDQLAVIGNVRVPRGEITVRELPPSTVTVSNDAVIVGEEAEEAATPLAMRMDVRVEVGQDRLRFSGFGLTADLAGYLHIGDDLDTRGELNLNNGRYRAYGQRLNIRRARLLFTGVLSQPYLDIEAIRRIEADNVIAGLRITGSAEQPRVDVFSEPAMSQEQALSYLVLGRPLGADSGDNNMLAQAALGLGLAGSASVTGNVAQRLGIQDFQLDTEGSGNDTSVVASGRLTDRLTLRYGVGVFEPANTIALRYQLTKRIFLEAASGLASSLDIFYRRNF</sequence>
<evidence type="ECO:0000313" key="7">
    <source>
        <dbReference type="Proteomes" id="UP001139682"/>
    </source>
</evidence>
<dbReference type="EMBL" id="JALGRD010000003">
    <property type="protein sequence ID" value="MCJ0973113.1"/>
    <property type="molecule type" value="Genomic_DNA"/>
</dbReference>